<evidence type="ECO:0008006" key="2">
    <source>
        <dbReference type="Google" id="ProtNLM"/>
    </source>
</evidence>
<accession>A0A0F8ZFV5</accession>
<reference evidence="1" key="1">
    <citation type="journal article" date="2015" name="Nature">
        <title>Complex archaea that bridge the gap between prokaryotes and eukaryotes.</title>
        <authorList>
            <person name="Spang A."/>
            <person name="Saw J.H."/>
            <person name="Jorgensen S.L."/>
            <person name="Zaremba-Niedzwiedzka K."/>
            <person name="Martijn J."/>
            <person name="Lind A.E."/>
            <person name="van Eijk R."/>
            <person name="Schleper C."/>
            <person name="Guy L."/>
            <person name="Ettema T.J."/>
        </authorList>
    </citation>
    <scope>NUCLEOTIDE SEQUENCE</scope>
</reference>
<protein>
    <recommendedName>
        <fullName evidence="2">Glycosyltransferase subfamily 4-like N-terminal domain-containing protein</fullName>
    </recommendedName>
</protein>
<feature type="non-terminal residue" evidence="1">
    <location>
        <position position="270"/>
    </location>
</feature>
<gene>
    <name evidence="1" type="ORF">LCGC14_2700840</name>
</gene>
<name>A0A0F8ZFV5_9ZZZZ</name>
<proteinExistence type="predicted"/>
<evidence type="ECO:0000313" key="1">
    <source>
        <dbReference type="EMBL" id="KKK92648.1"/>
    </source>
</evidence>
<dbReference type="AlphaFoldDB" id="A0A0F8ZFV5"/>
<sequence>MIIHLLCNDGSPIGVIPQDINDRGVGGAELSMMTLMEKLGERGHEVIVFNNPRIVGAHGNVMYLRLDAYNNRIPRDVIIIYRSPNKRFHPDHMPTEVKKIWWSTDQFTVGNYAEFAKKVDYVVTISPYHTKYHHRNYGIEPGKKMNHIDLGVRLEDYDQDIEKVEGRMIFCSIPDRGLHVLHAAWPLIKRDAPQASLVITADYTLWGASANIGKHRLDWAGADDVRYVGNIKRKLLVQEQLKAEIMSYPSVYEELFCISSAECSVAGALP</sequence>
<dbReference type="Gene3D" id="3.40.50.2000">
    <property type="entry name" value="Glycogen Phosphorylase B"/>
    <property type="match status" value="1"/>
</dbReference>
<organism evidence="1">
    <name type="scientific">marine sediment metagenome</name>
    <dbReference type="NCBI Taxonomy" id="412755"/>
    <lineage>
        <taxon>unclassified sequences</taxon>
        <taxon>metagenomes</taxon>
        <taxon>ecological metagenomes</taxon>
    </lineage>
</organism>
<dbReference type="EMBL" id="LAZR01048123">
    <property type="protein sequence ID" value="KKK92648.1"/>
    <property type="molecule type" value="Genomic_DNA"/>
</dbReference>
<dbReference type="SUPFAM" id="SSF53756">
    <property type="entry name" value="UDP-Glycosyltransferase/glycogen phosphorylase"/>
    <property type="match status" value="1"/>
</dbReference>
<comment type="caution">
    <text evidence="1">The sequence shown here is derived from an EMBL/GenBank/DDBJ whole genome shotgun (WGS) entry which is preliminary data.</text>
</comment>